<gene>
    <name evidence="4" type="ORF">CA983_01520</name>
</gene>
<dbReference type="InterPro" id="IPR001227">
    <property type="entry name" value="Ac_transferase_dom_sf"/>
</dbReference>
<dbReference type="GO" id="GO:0071770">
    <property type="term" value="P:DIM/DIP cell wall layer assembly"/>
    <property type="evidence" value="ECO:0007669"/>
    <property type="project" value="TreeGrafter"/>
</dbReference>
<dbReference type="GO" id="GO:0006633">
    <property type="term" value="P:fatty acid biosynthetic process"/>
    <property type="evidence" value="ECO:0007669"/>
    <property type="project" value="TreeGrafter"/>
</dbReference>
<dbReference type="GO" id="GO:0005886">
    <property type="term" value="C:plasma membrane"/>
    <property type="evidence" value="ECO:0007669"/>
    <property type="project" value="TreeGrafter"/>
</dbReference>
<dbReference type="PANTHER" id="PTHR43775">
    <property type="entry name" value="FATTY ACID SYNTHASE"/>
    <property type="match status" value="1"/>
</dbReference>
<dbReference type="RefSeq" id="WP_086599037.1">
    <property type="nucleotide sequence ID" value="NZ_NGFN01000004.1"/>
</dbReference>
<name>A0A2C9ZNN5_9ACTN</name>
<dbReference type="Gene3D" id="3.40.366.10">
    <property type="entry name" value="Malonyl-Coenzyme A Acyl Carrier Protein, domain 2"/>
    <property type="match status" value="1"/>
</dbReference>
<sequence>MVLLLPGQGAQHVRMAAGLYGSEPVFTAAMDEVLDAIDTFAAGEGKRLRADWLTDRPSVDLDHVTRSQPLLFAVDLALGRLVLSWGGRPDALLGHSIGELAAAVLAGVFTLRGATRLVCDRIRSLAAGPPGGMLAVAATQEEVKPFLGGDVVVGAVNAPRQTVLAGPDPALEVTRKELAEHAFTCRRLPSLSPFHSPALAPAVAGSERVIAALPIAPPELVLQSCYTARPLRYEDVSDPGYWARQPVAPVLFWPALDALLAGRDTVVVDAGPGQTLAQLARRHPAVRAGRSTVVPMLPARPGPPEQDRAFVAAARESLAEHDLIGAQSR</sequence>
<reference evidence="4 5" key="1">
    <citation type="submission" date="2017-05" db="EMBL/GenBank/DDBJ databases">
        <title>Biotechnological potential of actinobacteria isolated from South African environments.</title>
        <authorList>
            <person name="Le Roes-Hill M."/>
            <person name="Prins A."/>
            <person name="Durrell K.A."/>
        </authorList>
    </citation>
    <scope>NUCLEOTIDE SEQUENCE [LARGE SCALE GENOMIC DNA]</scope>
    <source>
        <strain evidence="4 5">HMC13</strain>
    </source>
</reference>
<organism evidence="4 5">
    <name type="scientific">Streptomyces swartbergensis</name>
    <dbReference type="NCBI Taxonomy" id="487165"/>
    <lineage>
        <taxon>Bacteria</taxon>
        <taxon>Bacillati</taxon>
        <taxon>Actinomycetota</taxon>
        <taxon>Actinomycetes</taxon>
        <taxon>Kitasatosporales</taxon>
        <taxon>Streptomycetaceae</taxon>
        <taxon>Streptomyces</taxon>
    </lineage>
</organism>
<dbReference type="SMART" id="SM00827">
    <property type="entry name" value="PKS_AT"/>
    <property type="match status" value="1"/>
</dbReference>
<dbReference type="InterPro" id="IPR016036">
    <property type="entry name" value="Malonyl_transacylase_ACP-bd"/>
</dbReference>
<dbReference type="InterPro" id="IPR014043">
    <property type="entry name" value="Acyl_transferase_dom"/>
</dbReference>
<proteinExistence type="predicted"/>
<keyword evidence="5" id="KW-1185">Reference proteome</keyword>
<evidence type="ECO:0000259" key="3">
    <source>
        <dbReference type="SMART" id="SM00827"/>
    </source>
</evidence>
<dbReference type="Gene3D" id="3.30.70.250">
    <property type="entry name" value="Malonyl-CoA ACP transacylase, ACP-binding"/>
    <property type="match status" value="1"/>
</dbReference>
<evidence type="ECO:0000256" key="1">
    <source>
        <dbReference type="ARBA" id="ARBA00022450"/>
    </source>
</evidence>
<dbReference type="AlphaFoldDB" id="A0A2C9ZNN5"/>
<accession>A0A2C9ZNN5</accession>
<dbReference type="Pfam" id="PF00698">
    <property type="entry name" value="Acyl_transf_1"/>
    <property type="match status" value="1"/>
</dbReference>
<keyword evidence="1" id="KW-0596">Phosphopantetheine</keyword>
<evidence type="ECO:0000313" key="4">
    <source>
        <dbReference type="EMBL" id="OUD04958.1"/>
    </source>
</evidence>
<protein>
    <submittedName>
        <fullName evidence="4">Polyketide synthase</fullName>
    </submittedName>
</protein>
<dbReference type="InterPro" id="IPR050091">
    <property type="entry name" value="PKS_NRPS_Biosynth_Enz"/>
</dbReference>
<evidence type="ECO:0000313" key="5">
    <source>
        <dbReference type="Proteomes" id="UP000195105"/>
    </source>
</evidence>
<dbReference type="GO" id="GO:0004312">
    <property type="term" value="F:fatty acid synthase activity"/>
    <property type="evidence" value="ECO:0007669"/>
    <property type="project" value="TreeGrafter"/>
</dbReference>
<feature type="domain" description="Malonyl-CoA:ACP transacylase (MAT)" evidence="3">
    <location>
        <begin position="4"/>
        <end position="301"/>
    </location>
</feature>
<dbReference type="EMBL" id="NGFN01000004">
    <property type="protein sequence ID" value="OUD04958.1"/>
    <property type="molecule type" value="Genomic_DNA"/>
</dbReference>
<dbReference type="PANTHER" id="PTHR43775:SF37">
    <property type="entry name" value="SI:DKEY-61P9.11"/>
    <property type="match status" value="1"/>
</dbReference>
<comment type="caution">
    <text evidence="4">The sequence shown here is derived from an EMBL/GenBank/DDBJ whole genome shotgun (WGS) entry which is preliminary data.</text>
</comment>
<dbReference type="SUPFAM" id="SSF55048">
    <property type="entry name" value="Probable ACP-binding domain of malonyl-CoA ACP transacylase"/>
    <property type="match status" value="1"/>
</dbReference>
<dbReference type="SUPFAM" id="SSF52151">
    <property type="entry name" value="FabD/lysophospholipase-like"/>
    <property type="match status" value="1"/>
</dbReference>
<evidence type="ECO:0000256" key="2">
    <source>
        <dbReference type="ARBA" id="ARBA00022553"/>
    </source>
</evidence>
<dbReference type="Gene3D" id="3.30.70.3290">
    <property type="match status" value="1"/>
</dbReference>
<keyword evidence="2" id="KW-0597">Phosphoprotein</keyword>
<dbReference type="Proteomes" id="UP000195105">
    <property type="component" value="Unassembled WGS sequence"/>
</dbReference>
<dbReference type="GO" id="GO:0005737">
    <property type="term" value="C:cytoplasm"/>
    <property type="evidence" value="ECO:0007669"/>
    <property type="project" value="TreeGrafter"/>
</dbReference>
<dbReference type="InterPro" id="IPR016035">
    <property type="entry name" value="Acyl_Trfase/lysoPLipase"/>
</dbReference>